<dbReference type="EMBL" id="JBHSPA010000025">
    <property type="protein sequence ID" value="MFC5826503.1"/>
    <property type="molecule type" value="Genomic_DNA"/>
</dbReference>
<name>A0ABW1CPS2_9ACTN</name>
<proteinExistence type="predicted"/>
<keyword evidence="2" id="KW-0472">Membrane</keyword>
<evidence type="ECO:0000313" key="3">
    <source>
        <dbReference type="EMBL" id="MFC5826503.1"/>
    </source>
</evidence>
<dbReference type="Proteomes" id="UP001596058">
    <property type="component" value="Unassembled WGS sequence"/>
</dbReference>
<keyword evidence="2" id="KW-1133">Transmembrane helix</keyword>
<evidence type="ECO:0000256" key="2">
    <source>
        <dbReference type="SAM" id="Phobius"/>
    </source>
</evidence>
<sequence>MRNTFYHWGGIIVPLVTVAYAISGWRMTLASKTTATQLNGADRVLYTDGTYRAGRAPRHSRFRRRSTLSLSCPTIPPARSSPFPGMPPPIRCASS</sequence>
<protein>
    <submittedName>
        <fullName evidence="3">Uncharacterized protein</fullName>
    </submittedName>
</protein>
<accession>A0ABW1CPS2</accession>
<evidence type="ECO:0000256" key="1">
    <source>
        <dbReference type="SAM" id="MobiDB-lite"/>
    </source>
</evidence>
<reference evidence="4" key="1">
    <citation type="journal article" date="2019" name="Int. J. Syst. Evol. Microbiol.">
        <title>The Global Catalogue of Microorganisms (GCM) 10K type strain sequencing project: providing services to taxonomists for standard genome sequencing and annotation.</title>
        <authorList>
            <consortium name="The Broad Institute Genomics Platform"/>
            <consortium name="The Broad Institute Genome Sequencing Center for Infectious Disease"/>
            <person name="Wu L."/>
            <person name="Ma J."/>
        </authorList>
    </citation>
    <scope>NUCLEOTIDE SEQUENCE [LARGE SCALE GENOMIC DNA]</scope>
    <source>
        <strain evidence="4">CCUG 53903</strain>
    </source>
</reference>
<evidence type="ECO:0000313" key="4">
    <source>
        <dbReference type="Proteomes" id="UP001596058"/>
    </source>
</evidence>
<feature type="transmembrane region" description="Helical" evidence="2">
    <location>
        <begin position="6"/>
        <end position="23"/>
    </location>
</feature>
<keyword evidence="4" id="KW-1185">Reference proteome</keyword>
<feature type="compositionally biased region" description="Pro residues" evidence="1">
    <location>
        <begin position="84"/>
        <end position="95"/>
    </location>
</feature>
<gene>
    <name evidence="3" type="ORF">ACFPZ3_21760</name>
</gene>
<comment type="caution">
    <text evidence="3">The sequence shown here is derived from an EMBL/GenBank/DDBJ whole genome shotgun (WGS) entry which is preliminary data.</text>
</comment>
<organism evidence="3 4">
    <name type="scientific">Nonomuraea insulae</name>
    <dbReference type="NCBI Taxonomy" id="1616787"/>
    <lineage>
        <taxon>Bacteria</taxon>
        <taxon>Bacillati</taxon>
        <taxon>Actinomycetota</taxon>
        <taxon>Actinomycetes</taxon>
        <taxon>Streptosporangiales</taxon>
        <taxon>Streptosporangiaceae</taxon>
        <taxon>Nonomuraea</taxon>
    </lineage>
</organism>
<feature type="region of interest" description="Disordered" evidence="1">
    <location>
        <begin position="75"/>
        <end position="95"/>
    </location>
</feature>
<keyword evidence="2" id="KW-0812">Transmembrane</keyword>
<dbReference type="RefSeq" id="WP_379516015.1">
    <property type="nucleotide sequence ID" value="NZ_JBHSPA010000025.1"/>
</dbReference>